<accession>A0A820S7B6</accession>
<organism evidence="2 3">
    <name type="scientific">Adineta steineri</name>
    <dbReference type="NCBI Taxonomy" id="433720"/>
    <lineage>
        <taxon>Eukaryota</taxon>
        <taxon>Metazoa</taxon>
        <taxon>Spiralia</taxon>
        <taxon>Gnathifera</taxon>
        <taxon>Rotifera</taxon>
        <taxon>Eurotatoria</taxon>
        <taxon>Bdelloidea</taxon>
        <taxon>Adinetida</taxon>
        <taxon>Adinetidae</taxon>
        <taxon>Adineta</taxon>
    </lineage>
</organism>
<keyword evidence="1" id="KW-0472">Membrane</keyword>
<keyword evidence="1" id="KW-1133">Transmembrane helix</keyword>
<dbReference type="EMBL" id="CAJOAY010034537">
    <property type="protein sequence ID" value="CAF4445718.1"/>
    <property type="molecule type" value="Genomic_DNA"/>
</dbReference>
<dbReference type="AlphaFoldDB" id="A0A820S7B6"/>
<comment type="caution">
    <text evidence="2">The sequence shown here is derived from an EMBL/GenBank/DDBJ whole genome shotgun (WGS) entry which is preliminary data.</text>
</comment>
<evidence type="ECO:0000313" key="3">
    <source>
        <dbReference type="Proteomes" id="UP000663881"/>
    </source>
</evidence>
<feature type="non-terminal residue" evidence="2">
    <location>
        <position position="48"/>
    </location>
</feature>
<dbReference type="Proteomes" id="UP000663881">
    <property type="component" value="Unassembled WGS sequence"/>
</dbReference>
<evidence type="ECO:0000313" key="2">
    <source>
        <dbReference type="EMBL" id="CAF4445718.1"/>
    </source>
</evidence>
<gene>
    <name evidence="2" type="ORF">OKA104_LOCUS53879</name>
</gene>
<name>A0A820S7B6_9BILA</name>
<sequence length="48" mass="5809">KAIEAMRGILLREWDMSYLIVQQAFAVTFIWTMLFLILTLVIFNYRRL</sequence>
<reference evidence="2" key="1">
    <citation type="submission" date="2021-02" db="EMBL/GenBank/DDBJ databases">
        <authorList>
            <person name="Nowell W R."/>
        </authorList>
    </citation>
    <scope>NUCLEOTIDE SEQUENCE</scope>
</reference>
<proteinExistence type="predicted"/>
<feature type="transmembrane region" description="Helical" evidence="1">
    <location>
        <begin position="20"/>
        <end position="43"/>
    </location>
</feature>
<protein>
    <submittedName>
        <fullName evidence="2">Uncharacterized protein</fullName>
    </submittedName>
</protein>
<evidence type="ECO:0000256" key="1">
    <source>
        <dbReference type="SAM" id="Phobius"/>
    </source>
</evidence>
<keyword evidence="1" id="KW-0812">Transmembrane</keyword>